<evidence type="ECO:0000313" key="2">
    <source>
        <dbReference type="Proteomes" id="UP001148838"/>
    </source>
</evidence>
<dbReference type="Proteomes" id="UP001148838">
    <property type="component" value="Unassembled WGS sequence"/>
</dbReference>
<dbReference type="PANTHER" id="PTHR47027:SF25">
    <property type="entry name" value="REVERSE TRANSCRIPTASE DOMAIN-CONTAINING PROTEIN"/>
    <property type="match status" value="1"/>
</dbReference>
<keyword evidence="2" id="KW-1185">Reference proteome</keyword>
<proteinExistence type="predicted"/>
<protein>
    <submittedName>
        <fullName evidence="1">Uncharacterized protein</fullName>
    </submittedName>
</protein>
<sequence>MPLRTNIVINNEPIEQVNNFNYLGCNISYDKTSNVEIKLPKFQQLVGTIKRTLCNEVRKETVLKFYEVLAIPSLIYVSEIWTLTEKQKKRMEAAEMRLLRSLADYSLLHHKRNTEISEELNMTNVTTHKYINESSVSWEAGGKKTFGEAESRWEDNIKVDLREMGYDNRDWINLAQDRDRWLAYVRAAMNLRAVFSEVLCCLRARDCTHSYKYVSQGNVQQSTSEIRGRRRKRYTGNIKEKQRDGNEMKNYREVESPDLTPVAFVLFWRYTYVPPLLQDLEVLRYRIIAGIASINKGMDGWMDGLIDGCMNE</sequence>
<accession>A0ABQ8SQF8</accession>
<evidence type="ECO:0000313" key="1">
    <source>
        <dbReference type="EMBL" id="KAJ4436238.1"/>
    </source>
</evidence>
<comment type="caution">
    <text evidence="1">The sequence shown here is derived from an EMBL/GenBank/DDBJ whole genome shotgun (WGS) entry which is preliminary data.</text>
</comment>
<gene>
    <name evidence="1" type="ORF">ANN_18868</name>
</gene>
<reference evidence="1 2" key="1">
    <citation type="journal article" date="2022" name="Allergy">
        <title>Genome assembly and annotation of Periplaneta americana reveal a comprehensive cockroach allergen profile.</title>
        <authorList>
            <person name="Wang L."/>
            <person name="Xiong Q."/>
            <person name="Saelim N."/>
            <person name="Wang L."/>
            <person name="Nong W."/>
            <person name="Wan A.T."/>
            <person name="Shi M."/>
            <person name="Liu X."/>
            <person name="Cao Q."/>
            <person name="Hui J.H.L."/>
            <person name="Sookrung N."/>
            <person name="Leung T.F."/>
            <person name="Tungtrongchitr A."/>
            <person name="Tsui S.K.W."/>
        </authorList>
    </citation>
    <scope>NUCLEOTIDE SEQUENCE [LARGE SCALE GENOMIC DNA]</scope>
    <source>
        <strain evidence="1">PWHHKU_190912</strain>
    </source>
</reference>
<dbReference type="EMBL" id="JAJSOF020000023">
    <property type="protein sequence ID" value="KAJ4436238.1"/>
    <property type="molecule type" value="Genomic_DNA"/>
</dbReference>
<name>A0ABQ8SQF8_PERAM</name>
<organism evidence="1 2">
    <name type="scientific">Periplaneta americana</name>
    <name type="common">American cockroach</name>
    <name type="synonym">Blatta americana</name>
    <dbReference type="NCBI Taxonomy" id="6978"/>
    <lineage>
        <taxon>Eukaryota</taxon>
        <taxon>Metazoa</taxon>
        <taxon>Ecdysozoa</taxon>
        <taxon>Arthropoda</taxon>
        <taxon>Hexapoda</taxon>
        <taxon>Insecta</taxon>
        <taxon>Pterygota</taxon>
        <taxon>Neoptera</taxon>
        <taxon>Polyneoptera</taxon>
        <taxon>Dictyoptera</taxon>
        <taxon>Blattodea</taxon>
        <taxon>Blattoidea</taxon>
        <taxon>Blattidae</taxon>
        <taxon>Blattinae</taxon>
        <taxon>Periplaneta</taxon>
    </lineage>
</organism>
<dbReference type="PANTHER" id="PTHR47027">
    <property type="entry name" value="REVERSE TRANSCRIPTASE DOMAIN-CONTAINING PROTEIN"/>
    <property type="match status" value="1"/>
</dbReference>